<keyword evidence="1" id="KW-1133">Transmembrane helix</keyword>
<dbReference type="EMBL" id="CP036402">
    <property type="protein sequence ID" value="QBI21506.1"/>
    <property type="molecule type" value="Genomic_DNA"/>
</dbReference>
<dbReference type="AlphaFoldDB" id="A0A411YJY0"/>
<evidence type="ECO:0000313" key="3">
    <source>
        <dbReference type="Proteomes" id="UP000291469"/>
    </source>
</evidence>
<dbReference type="Proteomes" id="UP000291469">
    <property type="component" value="Chromosome"/>
</dbReference>
<accession>A0A411YJY0</accession>
<dbReference type="KEGG" id="erz:ER308_19310"/>
<name>A0A411YJY0_9ACTN</name>
<keyword evidence="3" id="KW-1185">Reference proteome</keyword>
<keyword evidence="1" id="KW-0472">Membrane</keyword>
<dbReference type="RefSeq" id="WP_131156498.1">
    <property type="nucleotide sequence ID" value="NZ_CP036402.1"/>
</dbReference>
<feature type="transmembrane region" description="Helical" evidence="1">
    <location>
        <begin position="12"/>
        <end position="35"/>
    </location>
</feature>
<evidence type="ECO:0000256" key="1">
    <source>
        <dbReference type="SAM" id="Phobius"/>
    </source>
</evidence>
<keyword evidence="1" id="KW-0812">Transmembrane</keyword>
<proteinExistence type="predicted"/>
<gene>
    <name evidence="2" type="ORF">ER308_19310</name>
</gene>
<organism evidence="2 3">
    <name type="scientific">Egibacter rhizosphaerae</name>
    <dbReference type="NCBI Taxonomy" id="1670831"/>
    <lineage>
        <taxon>Bacteria</taxon>
        <taxon>Bacillati</taxon>
        <taxon>Actinomycetota</taxon>
        <taxon>Nitriliruptoria</taxon>
        <taxon>Egibacterales</taxon>
        <taxon>Egibacteraceae</taxon>
        <taxon>Egibacter</taxon>
    </lineage>
</organism>
<sequence length="388" mass="41803">MAHAEIYSERGSLPLALLATIVIAGLAVVVTATMVTGQRQARFDVDYEQALHVAEIGLERGVHRVQTEGPVAIPPIQGSVESGSYEVEIDDTEKGDGRLTVRSTGLAGDGVERTVSRELRTEPFFDFAFFGEDIFSSHGEGEISLEDGETGLLEALDGLAGSNGEIDIGGWPSQELGRLVIADYDGDADRCSIDGDDCENGEYVEVRTDRVQAVTEGRLNEVATIEHGAEELEDLEGLDESPVPSLDGGDYKVEGRDLHLDDGFHVTGTGDAVRIVVRDWEEIHLGSGPGSQVNFHGSSSDLQIYAMPPHDEVPDSPHGEVELPNQSTARALLYAPGAQCGDWNGQPTFYGSMMCFEIDLGGGASLIATEDITEPTLDGWQRDVWREE</sequence>
<reference evidence="2 3" key="1">
    <citation type="submission" date="2019-01" db="EMBL/GenBank/DDBJ databases">
        <title>Egibacter rhizosphaerae EGI 80759T.</title>
        <authorList>
            <person name="Chen D.-D."/>
            <person name="Tian Y."/>
            <person name="Jiao J.-Y."/>
            <person name="Zhang X.-T."/>
            <person name="Zhang Y.-G."/>
            <person name="Zhang Y."/>
            <person name="Xiao M."/>
            <person name="Shu W.-S."/>
            <person name="Li W.-J."/>
        </authorList>
    </citation>
    <scope>NUCLEOTIDE SEQUENCE [LARGE SCALE GENOMIC DNA]</scope>
    <source>
        <strain evidence="2 3">EGI 80759</strain>
    </source>
</reference>
<protein>
    <submittedName>
        <fullName evidence="2">Uncharacterized protein</fullName>
    </submittedName>
</protein>
<evidence type="ECO:0000313" key="2">
    <source>
        <dbReference type="EMBL" id="QBI21506.1"/>
    </source>
</evidence>